<dbReference type="GO" id="GO:0008237">
    <property type="term" value="F:metallopeptidase activity"/>
    <property type="evidence" value="ECO:0007669"/>
    <property type="project" value="UniProtKB-KW"/>
</dbReference>
<name>A0A0P7C2C3_9BACT</name>
<keyword evidence="6 9" id="KW-0224">Dipeptidase</keyword>
<dbReference type="AlphaFoldDB" id="A0A0P7C2C3"/>
<dbReference type="EC" id="3.4.13.22" evidence="9 10"/>
<gene>
    <name evidence="11" type="ORF">AFM12_12590</name>
</gene>
<sequence length="219" mass="25143">MQIQEPGKTPELAPIGSFEQSLVDQGLVDIQEVDPTIYVDLKYSTTDNFFGEDVYQELTRAYLPLDVAEELKTANELLKFDYPDYRLLVFDAVRPHRIQTILWEALDSIPPLNRKAFVADPALGSLHNYGCAVDLSIYDVRADTLLDMGTKYDYFGHLAYPRKEEEMLLSGQLNEKQIANRRILRKMMGKAGFTPINSEWWHFNTTSLAVAKEKYKLIE</sequence>
<dbReference type="GO" id="GO:0006508">
    <property type="term" value="P:proteolysis"/>
    <property type="evidence" value="ECO:0007669"/>
    <property type="project" value="UniProtKB-KW"/>
</dbReference>
<comment type="similarity">
    <text evidence="9 10">Belongs to the peptidase M15D family.</text>
</comment>
<dbReference type="Pfam" id="PF01427">
    <property type="entry name" value="Peptidase_M15"/>
    <property type="match status" value="1"/>
</dbReference>
<evidence type="ECO:0000256" key="1">
    <source>
        <dbReference type="ARBA" id="ARBA00001362"/>
    </source>
</evidence>
<evidence type="ECO:0000256" key="7">
    <source>
        <dbReference type="ARBA" id="ARBA00023049"/>
    </source>
</evidence>
<dbReference type="PANTHER" id="PTHR43126">
    <property type="entry name" value="D-ALANYL-D-ALANINE DIPEPTIDASE"/>
    <property type="match status" value="1"/>
</dbReference>
<feature type="binding site" evidence="9">
    <location>
        <position position="134"/>
    </location>
    <ligand>
        <name>Zn(2+)</name>
        <dbReference type="ChEBI" id="CHEBI:29105"/>
        <note>catalytic</note>
    </ligand>
</feature>
<keyword evidence="8 10" id="KW-0961">Cell wall biogenesis/degradation</keyword>
<comment type="catalytic activity">
    <reaction evidence="1 9 10">
        <text>D-alanyl-D-alanine + H2O = 2 D-alanine</text>
        <dbReference type="Rhea" id="RHEA:20661"/>
        <dbReference type="ChEBI" id="CHEBI:15377"/>
        <dbReference type="ChEBI" id="CHEBI:57416"/>
        <dbReference type="ChEBI" id="CHEBI:57822"/>
        <dbReference type="EC" id="3.4.13.22"/>
    </reaction>
</comment>
<comment type="cofactor">
    <cofactor evidence="9">
        <name>Zn(2+)</name>
        <dbReference type="ChEBI" id="CHEBI:29105"/>
    </cofactor>
    <text evidence="9">Binds 1 zinc ion per subunit.</text>
</comment>
<dbReference type="Proteomes" id="UP000050454">
    <property type="component" value="Unassembled WGS sequence"/>
</dbReference>
<dbReference type="PIRSF" id="PIRSF026671">
    <property type="entry name" value="AA_dipeptidase"/>
    <property type="match status" value="1"/>
</dbReference>
<feature type="site" description="Transition state stabilizer" evidence="9">
    <location>
        <position position="94"/>
    </location>
</feature>
<dbReference type="InterPro" id="IPR009045">
    <property type="entry name" value="Zn_M74/Hedgehog-like"/>
</dbReference>
<keyword evidence="2 9" id="KW-0645">Protease</keyword>
<dbReference type="CDD" id="cd14840">
    <property type="entry name" value="D-Ala-D-Ala_dipeptidase_Aad"/>
    <property type="match status" value="1"/>
</dbReference>
<feature type="binding site" evidence="9">
    <location>
        <position position="127"/>
    </location>
    <ligand>
        <name>Zn(2+)</name>
        <dbReference type="ChEBI" id="CHEBI:29105"/>
        <note>catalytic</note>
    </ligand>
</feature>
<organism evidence="11 12">
    <name type="scientific">Jiulongibacter sediminis</name>
    <dbReference type="NCBI Taxonomy" id="1605367"/>
    <lineage>
        <taxon>Bacteria</taxon>
        <taxon>Pseudomonadati</taxon>
        <taxon>Bacteroidota</taxon>
        <taxon>Cytophagia</taxon>
        <taxon>Cytophagales</taxon>
        <taxon>Leadbetterellaceae</taxon>
        <taxon>Jiulongibacter</taxon>
    </lineage>
</organism>
<dbReference type="InterPro" id="IPR000755">
    <property type="entry name" value="A_A_dipeptidase"/>
</dbReference>
<keyword evidence="7 9" id="KW-0482">Metalloprotease</keyword>
<dbReference type="EMBL" id="LGTQ01000009">
    <property type="protein sequence ID" value="KPM48167.1"/>
    <property type="molecule type" value="Genomic_DNA"/>
</dbReference>
<comment type="function">
    <text evidence="9 10">Catalyzes hydrolysis of the D-alanyl-D-alanine dipeptide.</text>
</comment>
<evidence type="ECO:0000256" key="3">
    <source>
        <dbReference type="ARBA" id="ARBA00022723"/>
    </source>
</evidence>
<keyword evidence="12" id="KW-1185">Reference proteome</keyword>
<feature type="active site" description="Proton donor/acceptor" evidence="9">
    <location>
        <position position="199"/>
    </location>
</feature>
<evidence type="ECO:0000256" key="8">
    <source>
        <dbReference type="ARBA" id="ARBA00023316"/>
    </source>
</evidence>
<accession>A0A0P7C2C3</accession>
<reference evidence="11 12" key="1">
    <citation type="submission" date="2015-07" db="EMBL/GenBank/DDBJ databases">
        <title>The draft genome sequence of Leadbetterella sp. JN14-9.</title>
        <authorList>
            <person name="Liu Y."/>
            <person name="Du J."/>
            <person name="Shao Z."/>
        </authorList>
    </citation>
    <scope>NUCLEOTIDE SEQUENCE [LARGE SCALE GENOMIC DNA]</scope>
    <source>
        <strain evidence="11 12">JN14-9</strain>
    </source>
</reference>
<dbReference type="STRING" id="1605367.AFM12_12590"/>
<dbReference type="GO" id="GO:0071555">
    <property type="term" value="P:cell wall organization"/>
    <property type="evidence" value="ECO:0007669"/>
    <property type="project" value="UniProtKB-KW"/>
</dbReference>
<evidence type="ECO:0000256" key="5">
    <source>
        <dbReference type="ARBA" id="ARBA00022833"/>
    </source>
</evidence>
<dbReference type="SUPFAM" id="SSF55166">
    <property type="entry name" value="Hedgehog/DD-peptidase"/>
    <property type="match status" value="1"/>
</dbReference>
<dbReference type="Gene3D" id="3.30.1380.10">
    <property type="match status" value="1"/>
</dbReference>
<evidence type="ECO:0000256" key="6">
    <source>
        <dbReference type="ARBA" id="ARBA00022997"/>
    </source>
</evidence>
<dbReference type="GO" id="GO:0160237">
    <property type="term" value="F:D-Ala-D-Ala dipeptidase activity"/>
    <property type="evidence" value="ECO:0007669"/>
    <property type="project" value="UniProtKB-EC"/>
</dbReference>
<comment type="caution">
    <text evidence="11">The sequence shown here is derived from an EMBL/GenBank/DDBJ whole genome shotgun (WGS) entry which is preliminary data.</text>
</comment>
<dbReference type="GO" id="GO:0008270">
    <property type="term" value="F:zinc ion binding"/>
    <property type="evidence" value="ECO:0007669"/>
    <property type="project" value="UniProtKB-UniRule"/>
</dbReference>
<protein>
    <recommendedName>
        <fullName evidence="9 10">D-alanyl-D-alanine dipeptidase</fullName>
        <shortName evidence="9 10">D-Ala-D-Ala dipeptidase</shortName>
        <ecNumber evidence="9 10">3.4.13.22</ecNumber>
    </recommendedName>
</protein>
<dbReference type="PANTHER" id="PTHR43126:SF2">
    <property type="entry name" value="D-ALANYL-D-ALANINE DIPEPTIDASE"/>
    <property type="match status" value="1"/>
</dbReference>
<proteinExistence type="inferred from homology"/>
<evidence type="ECO:0000256" key="9">
    <source>
        <dbReference type="HAMAP-Rule" id="MF_01924"/>
    </source>
</evidence>
<evidence type="ECO:0000256" key="10">
    <source>
        <dbReference type="PIRNR" id="PIRNR026671"/>
    </source>
</evidence>
<keyword evidence="3 9" id="KW-0479">Metal-binding</keyword>
<evidence type="ECO:0000313" key="12">
    <source>
        <dbReference type="Proteomes" id="UP000050454"/>
    </source>
</evidence>
<evidence type="ECO:0000256" key="2">
    <source>
        <dbReference type="ARBA" id="ARBA00022670"/>
    </source>
</evidence>
<evidence type="ECO:0000256" key="4">
    <source>
        <dbReference type="ARBA" id="ARBA00022801"/>
    </source>
</evidence>
<keyword evidence="5 9" id="KW-0862">Zinc</keyword>
<dbReference type="HAMAP" id="MF_01924">
    <property type="entry name" value="A_A_dipeptidase"/>
    <property type="match status" value="1"/>
</dbReference>
<feature type="binding site" evidence="9">
    <location>
        <position position="202"/>
    </location>
    <ligand>
        <name>Zn(2+)</name>
        <dbReference type="ChEBI" id="CHEBI:29105"/>
        <note>catalytic</note>
    </ligand>
</feature>
<keyword evidence="4 9" id="KW-0378">Hydrolase</keyword>
<evidence type="ECO:0000313" key="11">
    <source>
        <dbReference type="EMBL" id="KPM48167.1"/>
    </source>
</evidence>